<dbReference type="InParanoid" id="A0A7J6JJ05"/>
<comment type="caution">
    <text evidence="3">The sequence shown here is derived from an EMBL/GenBank/DDBJ whole genome shotgun (WGS) entry which is preliminary data.</text>
</comment>
<evidence type="ECO:0000256" key="1">
    <source>
        <dbReference type="SAM" id="MobiDB-lite"/>
    </source>
</evidence>
<feature type="region of interest" description="Disordered" evidence="1">
    <location>
        <begin position="235"/>
        <end position="255"/>
    </location>
</feature>
<sequence>MYRFFLLGALFAETAKAVPKAPEDEMAAHIVQQRGFRPSPDSAAWTTGRSWSLNGTNSTTPTGVAGTASSTFSFPLNATSTSMSSACPLSIITSTTTVDVTFYITATTSFGSNLTSSSGTGTAHPSWTSSSTNSSSTTSCATGNMSPTSLNLSTGLTKPVNSSATTAFTASESPCSDEPATTSTSMWHNITTSVMPSQTTEPCNDDLASATQLKSTAAGSSTLLNSTAMWSAKTSSGVTQSTTPCDDEHETGSSSASAFSTSAVSNISVSDVSKTAVSSAFSSGVTFTSRGSNSTTSQTISMTSSSLGNGVATHSSMETTTTPTEPCEDGSSTVTAATSWDASATSSHDTSSTLQVIPTSSTDSSRSPMTKSADTSPVSWATQITLTAVTPIPTESCVIDTSMVPVTSAPLTFVPSSTLIPTKTVCQDNAPTGKPMPGNNHCGVHGLPVGNYFLARFVENSPGVRVTLEGCYQFCASVMNATDGCKSYRFYPERGLNVPRCDLYGSNVAYALDSIDNDHPDIWFDLTCGSPSDQRWAHLPGMSHLRDLGLLE</sequence>
<gene>
    <name evidence="3" type="ORF">CGGC5_v001214</name>
</gene>
<accession>A0A7J6JJ05</accession>
<feature type="chain" id="PRO_5029685589" description="Apple domain-containing protein" evidence="2">
    <location>
        <begin position="18"/>
        <end position="552"/>
    </location>
</feature>
<feature type="compositionally biased region" description="Polar residues" evidence="1">
    <location>
        <begin position="354"/>
        <end position="376"/>
    </location>
</feature>
<feature type="compositionally biased region" description="Low complexity" evidence="1">
    <location>
        <begin position="318"/>
        <end position="353"/>
    </location>
</feature>
<feature type="compositionally biased region" description="Polar residues" evidence="1">
    <location>
        <begin position="235"/>
        <end position="244"/>
    </location>
</feature>
<dbReference type="AlphaFoldDB" id="A0A7J6JJ05"/>
<feature type="compositionally biased region" description="Low complexity" evidence="1">
    <location>
        <begin position="292"/>
        <end position="306"/>
    </location>
</feature>
<dbReference type="Proteomes" id="UP000011096">
    <property type="component" value="Unassembled WGS sequence"/>
</dbReference>
<reference evidence="3 4" key="2">
    <citation type="submission" date="2020-04" db="EMBL/GenBank/DDBJ databases">
        <title>Genome sequencing and assembly of multiple isolates from the Colletotrichum gloeosporioides species complex.</title>
        <authorList>
            <person name="Gan P."/>
            <person name="Shirasu K."/>
        </authorList>
    </citation>
    <scope>NUCLEOTIDE SEQUENCE [LARGE SCALE GENOMIC DNA]</scope>
    <source>
        <strain evidence="3 4">Nara gc5</strain>
    </source>
</reference>
<feature type="signal peptide" evidence="2">
    <location>
        <begin position="1"/>
        <end position="17"/>
    </location>
</feature>
<evidence type="ECO:0000313" key="4">
    <source>
        <dbReference type="Proteomes" id="UP000011096"/>
    </source>
</evidence>
<reference evidence="3 4" key="1">
    <citation type="submission" date="2012-08" db="EMBL/GenBank/DDBJ databases">
        <authorList>
            <person name="Gan P.H.P."/>
            <person name="Ikeda K."/>
            <person name="Irieda H."/>
            <person name="Narusaka M."/>
            <person name="O'Connell R.J."/>
            <person name="Narusaka Y."/>
            <person name="Takano Y."/>
            <person name="Kubo Y."/>
            <person name="Shirasu K."/>
        </authorList>
    </citation>
    <scope>NUCLEOTIDE SEQUENCE [LARGE SCALE GENOMIC DNA]</scope>
    <source>
        <strain evidence="3 4">Nara gc5</strain>
    </source>
</reference>
<feature type="region of interest" description="Disordered" evidence="1">
    <location>
        <begin position="285"/>
        <end position="376"/>
    </location>
</feature>
<feature type="region of interest" description="Disordered" evidence="1">
    <location>
        <begin position="114"/>
        <end position="143"/>
    </location>
</feature>
<name>A0A7J6JJ05_COLFN</name>
<evidence type="ECO:0000313" key="3">
    <source>
        <dbReference type="EMBL" id="KAF4490655.1"/>
    </source>
</evidence>
<keyword evidence="4" id="KW-1185">Reference proteome</keyword>
<evidence type="ECO:0000256" key="2">
    <source>
        <dbReference type="SAM" id="SignalP"/>
    </source>
</evidence>
<dbReference type="RefSeq" id="XP_031890456.1">
    <property type="nucleotide sequence ID" value="XM_032030106.1"/>
</dbReference>
<keyword evidence="2" id="KW-0732">Signal</keyword>
<organism evidence="3 4">
    <name type="scientific">Colletotrichum fructicola (strain Nara gc5)</name>
    <name type="common">Anthracnose fungus</name>
    <name type="synonym">Colletotrichum gloeosporioides (strain Nara gc5)</name>
    <dbReference type="NCBI Taxonomy" id="1213859"/>
    <lineage>
        <taxon>Eukaryota</taxon>
        <taxon>Fungi</taxon>
        <taxon>Dikarya</taxon>
        <taxon>Ascomycota</taxon>
        <taxon>Pezizomycotina</taxon>
        <taxon>Sordariomycetes</taxon>
        <taxon>Hypocreomycetidae</taxon>
        <taxon>Glomerellales</taxon>
        <taxon>Glomerellaceae</taxon>
        <taxon>Colletotrichum</taxon>
        <taxon>Colletotrichum gloeosporioides species complex</taxon>
    </lineage>
</organism>
<dbReference type="OrthoDB" id="5152618at2759"/>
<evidence type="ECO:0008006" key="5">
    <source>
        <dbReference type="Google" id="ProtNLM"/>
    </source>
</evidence>
<dbReference type="GeneID" id="43614179"/>
<feature type="compositionally biased region" description="Low complexity" evidence="1">
    <location>
        <begin position="114"/>
        <end position="139"/>
    </location>
</feature>
<protein>
    <recommendedName>
        <fullName evidence="5">Apple domain-containing protein</fullName>
    </recommendedName>
</protein>
<dbReference type="EMBL" id="ANPB02000001">
    <property type="protein sequence ID" value="KAF4490655.1"/>
    <property type="molecule type" value="Genomic_DNA"/>
</dbReference>
<proteinExistence type="predicted"/>